<name>A0A5B2VA27_9HYPH</name>
<accession>A0A5B2VA27</accession>
<sequence length="226" mass="25044">MSNPLETALNATRIILDTIDQRDRVLEERERILHDELTGIANERRSLAADKDTLIKAEAIRARFLPGVMFPVPPTVRRSEEANSAYTDAVRVQSRARVGNKRYAMLATLRDVGSLTLTELAIRTKLSAGRVREQMRADSPVYVRFGAFGGHEAVTLTEEGHSLLERFEKYRREADKPLPSLTAGEDGSDDEEIDPAHSRSDEAGVQGQGSAPVKPSEEVGHEKINL</sequence>
<organism evidence="2 3">
    <name type="scientific">Salinarimonas soli</name>
    <dbReference type="NCBI Taxonomy" id="1638099"/>
    <lineage>
        <taxon>Bacteria</taxon>
        <taxon>Pseudomonadati</taxon>
        <taxon>Pseudomonadota</taxon>
        <taxon>Alphaproteobacteria</taxon>
        <taxon>Hyphomicrobiales</taxon>
        <taxon>Salinarimonadaceae</taxon>
        <taxon>Salinarimonas</taxon>
    </lineage>
</organism>
<dbReference type="Proteomes" id="UP000323142">
    <property type="component" value="Unassembled WGS sequence"/>
</dbReference>
<reference evidence="2 3" key="1">
    <citation type="submission" date="2019-09" db="EMBL/GenBank/DDBJ databases">
        <title>Salinarimonas rosea gen. nov., sp. nov., a new member of the a-2 subgroup of the Proteobacteria.</title>
        <authorList>
            <person name="Liu J."/>
        </authorList>
    </citation>
    <scope>NUCLEOTIDE SEQUENCE [LARGE SCALE GENOMIC DNA]</scope>
    <source>
        <strain evidence="2 3">BN140002</strain>
    </source>
</reference>
<dbReference type="RefSeq" id="WP_149819907.1">
    <property type="nucleotide sequence ID" value="NZ_VUOA01000032.1"/>
</dbReference>
<protein>
    <submittedName>
        <fullName evidence="2">Uncharacterized protein</fullName>
    </submittedName>
</protein>
<comment type="caution">
    <text evidence="2">The sequence shown here is derived from an EMBL/GenBank/DDBJ whole genome shotgun (WGS) entry which is preliminary data.</text>
</comment>
<feature type="compositionally biased region" description="Basic and acidic residues" evidence="1">
    <location>
        <begin position="215"/>
        <end position="226"/>
    </location>
</feature>
<evidence type="ECO:0000313" key="3">
    <source>
        <dbReference type="Proteomes" id="UP000323142"/>
    </source>
</evidence>
<proteinExistence type="predicted"/>
<evidence type="ECO:0000256" key="1">
    <source>
        <dbReference type="SAM" id="MobiDB-lite"/>
    </source>
</evidence>
<dbReference type="AlphaFoldDB" id="A0A5B2VA27"/>
<evidence type="ECO:0000313" key="2">
    <source>
        <dbReference type="EMBL" id="KAA2235844.1"/>
    </source>
</evidence>
<reference evidence="2 3" key="2">
    <citation type="submission" date="2019-09" db="EMBL/GenBank/DDBJ databases">
        <authorList>
            <person name="Jin C."/>
        </authorList>
    </citation>
    <scope>NUCLEOTIDE SEQUENCE [LARGE SCALE GENOMIC DNA]</scope>
    <source>
        <strain evidence="2 3">BN140002</strain>
    </source>
</reference>
<feature type="region of interest" description="Disordered" evidence="1">
    <location>
        <begin position="174"/>
        <end position="226"/>
    </location>
</feature>
<gene>
    <name evidence="2" type="ORF">F0L46_17520</name>
</gene>
<dbReference type="EMBL" id="VUOA01000032">
    <property type="protein sequence ID" value="KAA2235844.1"/>
    <property type="molecule type" value="Genomic_DNA"/>
</dbReference>
<keyword evidence="3" id="KW-1185">Reference proteome</keyword>